<gene>
    <name evidence="1" type="ORF">HMPREF0391_10927</name>
</gene>
<dbReference type="Proteomes" id="UP000004063">
    <property type="component" value="Chromosome"/>
</dbReference>
<name>D6S8Z1_FINMA</name>
<organism evidence="1">
    <name type="scientific">Finegoldia magna ATCC 53516</name>
    <dbReference type="NCBI Taxonomy" id="525282"/>
    <lineage>
        <taxon>Bacteria</taxon>
        <taxon>Bacillati</taxon>
        <taxon>Bacillota</taxon>
        <taxon>Tissierellia</taxon>
        <taxon>Tissierellales</taxon>
        <taxon>Peptoniphilaceae</taxon>
        <taxon>Finegoldia</taxon>
    </lineage>
</organism>
<dbReference type="HOGENOM" id="CLU_3310133_0_0_9"/>
<proteinExistence type="predicted"/>
<accession>D6S8Z1</accession>
<protein>
    <submittedName>
        <fullName evidence="1">Uncharacterized protein</fullName>
    </submittedName>
</protein>
<comment type="caution">
    <text evidence="1">The sequence shown here is derived from an EMBL/GenBank/DDBJ whole genome shotgun (WGS) entry which is preliminary data.</text>
</comment>
<reference evidence="1" key="1">
    <citation type="submission" date="2010-05" db="EMBL/GenBank/DDBJ databases">
        <authorList>
            <person name="Muzny D."/>
            <person name="Qin X."/>
            <person name="Buhay C."/>
            <person name="Dugan-Rocha S."/>
            <person name="Ding Y."/>
            <person name="Chen G."/>
            <person name="Hawes A."/>
            <person name="Holder M."/>
            <person name="Jhangiani S."/>
            <person name="Johnson A."/>
            <person name="Khan Z."/>
            <person name="Li Z."/>
            <person name="Liu W."/>
            <person name="Liu X."/>
            <person name="Perez L."/>
            <person name="Shen H."/>
            <person name="Wang Q."/>
            <person name="Watt J."/>
            <person name="Xi L."/>
            <person name="Xin Y."/>
            <person name="Zhou J."/>
            <person name="Deng J."/>
            <person name="Jiang H."/>
            <person name="Liu Y."/>
            <person name="Qu J."/>
            <person name="Song X.-Z."/>
            <person name="Zhang L."/>
            <person name="Villasana D."/>
            <person name="Johnson A."/>
            <person name="Liu J."/>
            <person name="Liyanage D."/>
            <person name="Lorensuhewa L."/>
            <person name="Robinson T."/>
            <person name="Song A."/>
            <person name="Song B.-B."/>
            <person name="Dinh H."/>
            <person name="Thornton R."/>
            <person name="Coyle M."/>
            <person name="Francisco L."/>
            <person name="Jackson L."/>
            <person name="Javaid M."/>
            <person name="Korchina V."/>
            <person name="Kovar C."/>
            <person name="Mata R."/>
            <person name="Mathew T."/>
            <person name="Ngo R."/>
            <person name="Nguyen L."/>
            <person name="Nguyen N."/>
            <person name="Okwuonu G."/>
            <person name="Ongeri F."/>
            <person name="Pham C."/>
            <person name="Simmons D."/>
            <person name="Wilczek-Boney K."/>
            <person name="Hale W."/>
            <person name="Jakkamsetti A."/>
            <person name="Pham P."/>
            <person name="Ruth R."/>
            <person name="San Lucas F."/>
            <person name="Warren J."/>
            <person name="Zhang J."/>
            <person name="Zhao Z."/>
            <person name="Zhou C."/>
            <person name="Zhu D."/>
            <person name="Lee S."/>
            <person name="Bess C."/>
            <person name="Blankenburg K."/>
            <person name="Forbes L."/>
            <person name="Fu Q."/>
            <person name="Gubbala S."/>
            <person name="Hirani K."/>
            <person name="Jayaseelan J.C."/>
            <person name="Lara F."/>
            <person name="Munidasa M."/>
            <person name="Palculict T."/>
            <person name="Patil S."/>
            <person name="Pu L.-L."/>
            <person name="Saada N."/>
            <person name="Tang L."/>
            <person name="Weissenberger G."/>
            <person name="Zhu Y."/>
            <person name="Hemphill L."/>
            <person name="Shang Y."/>
            <person name="Youmans B."/>
            <person name="Ayvaz T."/>
            <person name="Ross M."/>
            <person name="Santibanez J."/>
            <person name="Aqrawi P."/>
            <person name="Gross S."/>
            <person name="Joshi V."/>
            <person name="Fowler G."/>
            <person name="Nazareth L."/>
            <person name="Reid J."/>
            <person name="Worley K."/>
            <person name="Petrosino J."/>
            <person name="Highlander S."/>
            <person name="Gibbs R."/>
        </authorList>
    </citation>
    <scope>NUCLEOTIDE SEQUENCE [LARGE SCALE GENOMIC DNA]</scope>
    <source>
        <strain evidence="1">ATCC 53516</strain>
    </source>
</reference>
<sequence>MECKFFILMMYLKFFIIKIYPEWNVNKNSKDLDQLAKIN</sequence>
<dbReference type="EMBL" id="ACHM02000002">
    <property type="protein sequence ID" value="EFH93269.1"/>
    <property type="molecule type" value="Genomic_DNA"/>
</dbReference>
<dbReference type="AlphaFoldDB" id="D6S8Z1"/>
<dbReference type="STRING" id="525282.HMPREF0391_10927"/>
<evidence type="ECO:0000313" key="1">
    <source>
        <dbReference type="EMBL" id="EFH93269.1"/>
    </source>
</evidence>